<evidence type="ECO:0000313" key="1">
    <source>
        <dbReference type="EMBL" id="MDT0622593.1"/>
    </source>
</evidence>
<evidence type="ECO:0000313" key="2">
    <source>
        <dbReference type="Proteomes" id="UP001250662"/>
    </source>
</evidence>
<dbReference type="NCBIfam" id="NF035939">
    <property type="entry name" value="TIM_EboE"/>
    <property type="match status" value="1"/>
</dbReference>
<protein>
    <submittedName>
        <fullName evidence="1">Metabolite traffic protein EboE</fullName>
    </submittedName>
</protein>
<organism evidence="1 2">
    <name type="scientific">Croceitalea vernalis</name>
    <dbReference type="NCBI Taxonomy" id="3075599"/>
    <lineage>
        <taxon>Bacteria</taxon>
        <taxon>Pseudomonadati</taxon>
        <taxon>Bacteroidota</taxon>
        <taxon>Flavobacteriia</taxon>
        <taxon>Flavobacteriales</taxon>
        <taxon>Flavobacteriaceae</taxon>
        <taxon>Croceitalea</taxon>
    </lineage>
</organism>
<reference evidence="1 2" key="1">
    <citation type="submission" date="2023-09" db="EMBL/GenBank/DDBJ databases">
        <authorList>
            <person name="Rey-Velasco X."/>
        </authorList>
    </citation>
    <scope>NUCLEOTIDE SEQUENCE [LARGE SCALE GENOMIC DNA]</scope>
    <source>
        <strain evidence="1 2">P007</strain>
    </source>
</reference>
<sequence>MLISNLYYLTYCTNIHPGENWNVTFASLKTNLPTIKQRVSHNQDFGIGLRLSNKASEELGLEENLTEFKNWLAEHKLYVFTMNGFPYGNFHGEVVKDNVHEPDWTTKDRVNYTSRLFNQLNLLVPKGVSGGISTSPISYKHWFKTPSELTEAKRIGAENMLSIALQLFKNEEDHGNYLHLDIEPEPDGILENSSEVLDFFNEFLLPQGVVMFKNEFGFEKQKAIDLIKRYITVCYDICHFSLAYEEPSETFQKFKKAGILVGKIQVSAALKILFDNENDDMVWDELAKFNEPTYLHQVTEYNEGVVKTHSDLPIVLENKKSVKELRAHFHVPIFLEKFTSLYSTQDHIIKTILYLKENQICNHLEIETYTWEVLPKHLKKELTESIVREIEWLKGQLT</sequence>
<gene>
    <name evidence="1" type="primary">eboE</name>
    <name evidence="1" type="ORF">RM520_13250</name>
</gene>
<proteinExistence type="predicted"/>
<keyword evidence="2" id="KW-1185">Reference proteome</keyword>
<name>A0ABU3BKA3_9FLAO</name>
<comment type="caution">
    <text evidence="1">The sequence shown here is derived from an EMBL/GenBank/DDBJ whole genome shotgun (WGS) entry which is preliminary data.</text>
</comment>
<dbReference type="RefSeq" id="WP_311388318.1">
    <property type="nucleotide sequence ID" value="NZ_JAVRHU010000004.1"/>
</dbReference>
<dbReference type="InterPro" id="IPR036237">
    <property type="entry name" value="Xyl_isomerase-like_sf"/>
</dbReference>
<accession>A0ABU3BKA3</accession>
<dbReference type="Proteomes" id="UP001250662">
    <property type="component" value="Unassembled WGS sequence"/>
</dbReference>
<dbReference type="SUPFAM" id="SSF51658">
    <property type="entry name" value="Xylose isomerase-like"/>
    <property type="match status" value="1"/>
</dbReference>
<dbReference type="EMBL" id="JAVRHU010000004">
    <property type="protein sequence ID" value="MDT0622593.1"/>
    <property type="molecule type" value="Genomic_DNA"/>
</dbReference>